<keyword evidence="13" id="KW-1185">Reference proteome</keyword>
<dbReference type="GO" id="GO:0016740">
    <property type="term" value="F:transferase activity"/>
    <property type="evidence" value="ECO:0007669"/>
    <property type="project" value="UniProtKB-KW"/>
</dbReference>
<organism evidence="12 13">
    <name type="scientific">Prosthecobacter fluviatilis</name>
    <dbReference type="NCBI Taxonomy" id="445931"/>
    <lineage>
        <taxon>Bacteria</taxon>
        <taxon>Pseudomonadati</taxon>
        <taxon>Verrucomicrobiota</taxon>
        <taxon>Verrucomicrobiia</taxon>
        <taxon>Verrucomicrobiales</taxon>
        <taxon>Verrucomicrobiaceae</taxon>
        <taxon>Prosthecobacter</taxon>
    </lineage>
</organism>
<comment type="cofactor">
    <cofactor evidence="1">
        <name>Mg(2+)</name>
        <dbReference type="ChEBI" id="CHEBI:18420"/>
    </cofactor>
</comment>
<evidence type="ECO:0000313" key="12">
    <source>
        <dbReference type="EMBL" id="MFC5456097.1"/>
    </source>
</evidence>
<evidence type="ECO:0000256" key="9">
    <source>
        <dbReference type="ARBA" id="ARBA00031306"/>
    </source>
</evidence>
<evidence type="ECO:0000313" key="13">
    <source>
        <dbReference type="Proteomes" id="UP001596052"/>
    </source>
</evidence>
<dbReference type="EMBL" id="JBHSMQ010000005">
    <property type="protein sequence ID" value="MFC5456097.1"/>
    <property type="molecule type" value="Genomic_DNA"/>
</dbReference>
<dbReference type="InterPro" id="IPR024932">
    <property type="entry name" value="ApbE"/>
</dbReference>
<evidence type="ECO:0000256" key="10">
    <source>
        <dbReference type="ARBA" id="ARBA00048540"/>
    </source>
</evidence>
<evidence type="ECO:0000256" key="5">
    <source>
        <dbReference type="ARBA" id="ARBA00022679"/>
    </source>
</evidence>
<accession>A0ABW0KU37</accession>
<comment type="similarity">
    <text evidence="11">Belongs to the ApbE family.</text>
</comment>
<dbReference type="RefSeq" id="WP_377168007.1">
    <property type="nucleotide sequence ID" value="NZ_JBHSMQ010000005.1"/>
</dbReference>
<evidence type="ECO:0000256" key="1">
    <source>
        <dbReference type="ARBA" id="ARBA00001946"/>
    </source>
</evidence>
<name>A0ABW0KU37_9BACT</name>
<dbReference type="InterPro" id="IPR003374">
    <property type="entry name" value="ApbE-like_sf"/>
</dbReference>
<protein>
    <recommendedName>
        <fullName evidence="3 11">FAD:protein FMN transferase</fullName>
        <ecNumber evidence="2 11">2.7.1.180</ecNumber>
    </recommendedName>
    <alternativeName>
        <fullName evidence="9 11">Flavin transferase</fullName>
    </alternativeName>
</protein>
<dbReference type="PIRSF" id="PIRSF006268">
    <property type="entry name" value="ApbE"/>
    <property type="match status" value="1"/>
</dbReference>
<dbReference type="Pfam" id="PF02424">
    <property type="entry name" value="ApbE"/>
    <property type="match status" value="1"/>
</dbReference>
<dbReference type="PANTHER" id="PTHR30040:SF2">
    <property type="entry name" value="FAD:PROTEIN FMN TRANSFERASE"/>
    <property type="match status" value="1"/>
</dbReference>
<comment type="caution">
    <text evidence="12">The sequence shown here is derived from an EMBL/GenBank/DDBJ whole genome shotgun (WGS) entry which is preliminary data.</text>
</comment>
<comment type="catalytic activity">
    <reaction evidence="10 11">
        <text>L-threonyl-[protein] + FAD = FMN-L-threonyl-[protein] + AMP + H(+)</text>
        <dbReference type="Rhea" id="RHEA:36847"/>
        <dbReference type="Rhea" id="RHEA-COMP:11060"/>
        <dbReference type="Rhea" id="RHEA-COMP:11061"/>
        <dbReference type="ChEBI" id="CHEBI:15378"/>
        <dbReference type="ChEBI" id="CHEBI:30013"/>
        <dbReference type="ChEBI" id="CHEBI:57692"/>
        <dbReference type="ChEBI" id="CHEBI:74257"/>
        <dbReference type="ChEBI" id="CHEBI:456215"/>
        <dbReference type="EC" id="2.7.1.180"/>
    </reaction>
</comment>
<dbReference type="Proteomes" id="UP001596052">
    <property type="component" value="Unassembled WGS sequence"/>
</dbReference>
<keyword evidence="5 11" id="KW-0808">Transferase</keyword>
<gene>
    <name evidence="12" type="ORF">ACFQDI_14635</name>
</gene>
<keyword evidence="4 11" id="KW-0285">Flavoprotein</keyword>
<reference evidence="13" key="1">
    <citation type="journal article" date="2019" name="Int. J. Syst. Evol. Microbiol.">
        <title>The Global Catalogue of Microorganisms (GCM) 10K type strain sequencing project: providing services to taxonomists for standard genome sequencing and annotation.</title>
        <authorList>
            <consortium name="The Broad Institute Genomics Platform"/>
            <consortium name="The Broad Institute Genome Sequencing Center for Infectious Disease"/>
            <person name="Wu L."/>
            <person name="Ma J."/>
        </authorList>
    </citation>
    <scope>NUCLEOTIDE SEQUENCE [LARGE SCALE GENOMIC DNA]</scope>
    <source>
        <strain evidence="13">CGMCC 4.1469</strain>
    </source>
</reference>
<evidence type="ECO:0000256" key="7">
    <source>
        <dbReference type="ARBA" id="ARBA00022827"/>
    </source>
</evidence>
<keyword evidence="6 11" id="KW-0479">Metal-binding</keyword>
<keyword evidence="8 11" id="KW-0460">Magnesium</keyword>
<dbReference type="Gene3D" id="3.10.520.10">
    <property type="entry name" value="ApbE-like domains"/>
    <property type="match status" value="1"/>
</dbReference>
<keyword evidence="7 11" id="KW-0274">FAD</keyword>
<dbReference type="PANTHER" id="PTHR30040">
    <property type="entry name" value="THIAMINE BIOSYNTHESIS LIPOPROTEIN APBE"/>
    <property type="match status" value="1"/>
</dbReference>
<proteinExistence type="inferred from homology"/>
<evidence type="ECO:0000256" key="2">
    <source>
        <dbReference type="ARBA" id="ARBA00011955"/>
    </source>
</evidence>
<evidence type="ECO:0000256" key="3">
    <source>
        <dbReference type="ARBA" id="ARBA00016337"/>
    </source>
</evidence>
<dbReference type="EC" id="2.7.1.180" evidence="2 11"/>
<evidence type="ECO:0000256" key="6">
    <source>
        <dbReference type="ARBA" id="ARBA00022723"/>
    </source>
</evidence>
<evidence type="ECO:0000256" key="4">
    <source>
        <dbReference type="ARBA" id="ARBA00022630"/>
    </source>
</evidence>
<evidence type="ECO:0000256" key="11">
    <source>
        <dbReference type="PIRNR" id="PIRNR006268"/>
    </source>
</evidence>
<evidence type="ECO:0000256" key="8">
    <source>
        <dbReference type="ARBA" id="ARBA00022842"/>
    </source>
</evidence>
<dbReference type="SUPFAM" id="SSF143631">
    <property type="entry name" value="ApbE-like"/>
    <property type="match status" value="1"/>
</dbReference>
<sequence length="304" mass="33014">MRFAFLLLLLCGCSRESPSTVGGHTMGTTWSLRVHPGSHLPAVQDLQQTLDRWESILSHWQPDSAVSRFNASVSTDWLPVPSELVEVVELAQRISANTGHALDITLAPLIDLWGFGSKSRRTTYPSSEEIAAAKAVSGWQHLHTRHDPPALRKDIQAMRINVSAVAEGWALDHLAQHLGSLGMHDFLLEIGGEVLARGEWRVGVQTPAAPPGETAQTLLLKDQSIATSGVYRQHFMVGGQEYAHILDPRTGSPIAHSLASVSVIHASAALADGYATALLVLGPLEGRAFAEKLGLQVIWFERKK</sequence>